<dbReference type="PIRSF" id="PIRSF029416">
    <property type="entry name" value="UCP029416_PTP"/>
    <property type="match status" value="1"/>
</dbReference>
<dbReference type="EMBL" id="JBEPMM010000022">
    <property type="protein sequence ID" value="MET3695118.1"/>
    <property type="molecule type" value="Genomic_DNA"/>
</dbReference>
<sequence>MRRTRRVLFVCSRNRLRSPTAEQVFSHWPDLEVASAGTDAAADEPVSAEWLAWADLIVVMENRHRALLQRRFRASLRHARLVCLDIPDVYGFMDPDLVRLLRARVTPHLR</sequence>
<dbReference type="Proteomes" id="UP001549145">
    <property type="component" value="Unassembled WGS sequence"/>
</dbReference>
<evidence type="ECO:0000259" key="1">
    <source>
        <dbReference type="SMART" id="SM00226"/>
    </source>
</evidence>
<dbReference type="Gene3D" id="3.40.50.2300">
    <property type="match status" value="2"/>
</dbReference>
<protein>
    <recommendedName>
        <fullName evidence="1">Phosphotyrosine protein phosphatase I domain-containing protein</fullName>
    </recommendedName>
</protein>
<evidence type="ECO:0000313" key="3">
    <source>
        <dbReference type="Proteomes" id="UP001549145"/>
    </source>
</evidence>
<comment type="caution">
    <text evidence="2">The sequence shown here is derived from an EMBL/GenBank/DDBJ whole genome shotgun (WGS) entry which is preliminary data.</text>
</comment>
<dbReference type="InterPro" id="IPR036196">
    <property type="entry name" value="Ptyr_pPase_sf"/>
</dbReference>
<gene>
    <name evidence="2" type="ORF">ABID43_004683</name>
</gene>
<dbReference type="InterPro" id="IPR016919">
    <property type="entry name" value="UCP029416_PTP"/>
</dbReference>
<proteinExistence type="predicted"/>
<accession>A0ABV2LB94</accession>
<dbReference type="SMART" id="SM00226">
    <property type="entry name" value="LMWPc"/>
    <property type="match status" value="1"/>
</dbReference>
<reference evidence="2 3" key="1">
    <citation type="submission" date="2024-06" db="EMBL/GenBank/DDBJ databases">
        <title>Genomic Encyclopedia of Type Strains, Phase IV (KMG-IV): sequencing the most valuable type-strain genomes for metagenomic binning, comparative biology and taxonomic classification.</title>
        <authorList>
            <person name="Goeker M."/>
        </authorList>
    </citation>
    <scope>NUCLEOTIDE SEQUENCE [LARGE SCALE GENOMIC DNA]</scope>
    <source>
        <strain evidence="2 3">DSM 21331</strain>
    </source>
</reference>
<name>A0ABV2LB94_9HYPH</name>
<dbReference type="RefSeq" id="WP_238281609.1">
    <property type="nucleotide sequence ID" value="NZ_BPQL01000130.1"/>
</dbReference>
<keyword evidence="3" id="KW-1185">Reference proteome</keyword>
<organism evidence="2 3">
    <name type="scientific">Methylobacterium goesingense</name>
    <dbReference type="NCBI Taxonomy" id="243690"/>
    <lineage>
        <taxon>Bacteria</taxon>
        <taxon>Pseudomonadati</taxon>
        <taxon>Pseudomonadota</taxon>
        <taxon>Alphaproteobacteria</taxon>
        <taxon>Hyphomicrobiales</taxon>
        <taxon>Methylobacteriaceae</taxon>
        <taxon>Methylobacterium</taxon>
    </lineage>
</organism>
<feature type="domain" description="Phosphotyrosine protein phosphatase I" evidence="1">
    <location>
        <begin position="5"/>
        <end position="107"/>
    </location>
</feature>
<dbReference type="InterPro" id="IPR023485">
    <property type="entry name" value="Ptyr_pPase"/>
</dbReference>
<evidence type="ECO:0000313" key="2">
    <source>
        <dbReference type="EMBL" id="MET3695118.1"/>
    </source>
</evidence>
<dbReference type="SUPFAM" id="SSF52788">
    <property type="entry name" value="Phosphotyrosine protein phosphatases I"/>
    <property type="match status" value="1"/>
</dbReference>